<reference evidence="1" key="1">
    <citation type="submission" date="2014-09" db="EMBL/GenBank/DDBJ databases">
        <authorList>
            <person name="Magalhaes I.L.F."/>
            <person name="Oliveira U."/>
            <person name="Santos F.R."/>
            <person name="Vidigal T.H.D.A."/>
            <person name="Brescovit A.D."/>
            <person name="Santos A.J."/>
        </authorList>
    </citation>
    <scope>NUCLEOTIDE SEQUENCE</scope>
    <source>
        <tissue evidence="1">Shoot tissue taken approximately 20 cm above the soil surface</tissue>
    </source>
</reference>
<proteinExistence type="predicted"/>
<reference evidence="1" key="2">
    <citation type="journal article" date="2015" name="Data Brief">
        <title>Shoot transcriptome of the giant reed, Arundo donax.</title>
        <authorList>
            <person name="Barrero R.A."/>
            <person name="Guerrero F.D."/>
            <person name="Moolhuijzen P."/>
            <person name="Goolsby J.A."/>
            <person name="Tidwell J."/>
            <person name="Bellgard S.E."/>
            <person name="Bellgard M.I."/>
        </authorList>
    </citation>
    <scope>NUCLEOTIDE SEQUENCE</scope>
    <source>
        <tissue evidence="1">Shoot tissue taken approximately 20 cm above the soil surface</tissue>
    </source>
</reference>
<dbReference type="EMBL" id="GBRH01200886">
    <property type="protein sequence ID" value="JAD97009.1"/>
    <property type="molecule type" value="Transcribed_RNA"/>
</dbReference>
<organism evidence="1">
    <name type="scientific">Arundo donax</name>
    <name type="common">Giant reed</name>
    <name type="synonym">Donax arundinaceus</name>
    <dbReference type="NCBI Taxonomy" id="35708"/>
    <lineage>
        <taxon>Eukaryota</taxon>
        <taxon>Viridiplantae</taxon>
        <taxon>Streptophyta</taxon>
        <taxon>Embryophyta</taxon>
        <taxon>Tracheophyta</taxon>
        <taxon>Spermatophyta</taxon>
        <taxon>Magnoliopsida</taxon>
        <taxon>Liliopsida</taxon>
        <taxon>Poales</taxon>
        <taxon>Poaceae</taxon>
        <taxon>PACMAD clade</taxon>
        <taxon>Arundinoideae</taxon>
        <taxon>Arundineae</taxon>
        <taxon>Arundo</taxon>
    </lineage>
</organism>
<sequence length="56" mass="6531">MHAFDRQKIGEISFFPNLDMQFDQVDFYLMPVLQFTYLVSLGHSNMQLAELAAMTE</sequence>
<protein>
    <submittedName>
        <fullName evidence="1">Uncharacterized protein</fullName>
    </submittedName>
</protein>
<name>A0A0A9E8B6_ARUDO</name>
<dbReference type="AlphaFoldDB" id="A0A0A9E8B6"/>
<accession>A0A0A9E8B6</accession>
<evidence type="ECO:0000313" key="1">
    <source>
        <dbReference type="EMBL" id="JAD97009.1"/>
    </source>
</evidence>